<evidence type="ECO:0000256" key="2">
    <source>
        <dbReference type="ARBA" id="ARBA00022630"/>
    </source>
</evidence>
<dbReference type="GO" id="GO:0004497">
    <property type="term" value="F:monooxygenase activity"/>
    <property type="evidence" value="ECO:0007669"/>
    <property type="project" value="UniProtKB-KW"/>
</dbReference>
<dbReference type="EMBL" id="ML739052">
    <property type="protein sequence ID" value="KAE8355475.1"/>
    <property type="molecule type" value="Genomic_DNA"/>
</dbReference>
<evidence type="ECO:0000259" key="6">
    <source>
        <dbReference type="Pfam" id="PF01494"/>
    </source>
</evidence>
<sequence length="467" mass="52149">MKIIIIGAGISGCTAYLQLQKHLPKLPQTDHEITIYEAYDTDKDTTSDERDGLTHSSTLIVGGGLGIGPNGLHVLKRLDEDLLREIVRGGYVVPTSNMKNKNGHLLIRMDASAEPTSPQESLPMHMLGCSRHWLWRCLRMRIPDHDIVTKRVAGVVANPEGRNAVHFVDESPPVEADLIIGADGLKGIVKRALFPEADEDPYPPQYEGLSGVGGFIPADKVKDDVEKGSMNFIVGGNGFFGYFYSISARSAPHRDSPYHVSEPGESLAWWSTYQVDECPNPKTIDKEDIARQLQERFGSWNDPVVRKILHTLDVSNMYPTWTMPPLPTWERNGVVLVGDAAHALPPTSGQGSSQALEDVEAFVLFLSHYIRKEHGDPDGDRDCKSVIATAAKQYMQLRIPRIQAILDDAKRRQNLKRDMGVVEEYMMYCFLWILGWFPSIFTRELKAVFNYNIAEEVTKVLAHGTSL</sequence>
<evidence type="ECO:0000256" key="3">
    <source>
        <dbReference type="ARBA" id="ARBA00022827"/>
    </source>
</evidence>
<evidence type="ECO:0000256" key="1">
    <source>
        <dbReference type="ARBA" id="ARBA00007992"/>
    </source>
</evidence>
<dbReference type="Proteomes" id="UP000327118">
    <property type="component" value="Unassembled WGS sequence"/>
</dbReference>
<keyword evidence="5 7" id="KW-0503">Monooxygenase</keyword>
<dbReference type="PANTHER" id="PTHR13789:SF309">
    <property type="entry name" value="PUTATIVE (AFU_ORTHOLOGUE AFUA_6G14510)-RELATED"/>
    <property type="match status" value="1"/>
</dbReference>
<dbReference type="PRINTS" id="PR00420">
    <property type="entry name" value="RNGMNOXGNASE"/>
</dbReference>
<gene>
    <name evidence="7" type="ORF">BDV28DRAFT_163087</name>
</gene>
<dbReference type="InterPro" id="IPR036188">
    <property type="entry name" value="FAD/NAD-bd_sf"/>
</dbReference>
<dbReference type="GO" id="GO:0071949">
    <property type="term" value="F:FAD binding"/>
    <property type="evidence" value="ECO:0007669"/>
    <property type="project" value="InterPro"/>
</dbReference>
<name>A0A5N6ZCY5_9EURO</name>
<dbReference type="InterPro" id="IPR050493">
    <property type="entry name" value="FAD-dep_Monooxygenase_BioMet"/>
</dbReference>
<proteinExistence type="inferred from homology"/>
<dbReference type="Pfam" id="PF01494">
    <property type="entry name" value="FAD_binding_3"/>
    <property type="match status" value="1"/>
</dbReference>
<dbReference type="Gene3D" id="3.50.50.60">
    <property type="entry name" value="FAD/NAD(P)-binding domain"/>
    <property type="match status" value="1"/>
</dbReference>
<accession>A0A5N6ZCY5</accession>
<reference evidence="8" key="1">
    <citation type="submission" date="2019-04" db="EMBL/GenBank/DDBJ databases">
        <title>Friends and foes A comparative genomics studyof 23 Aspergillus species from section Flavi.</title>
        <authorList>
            <consortium name="DOE Joint Genome Institute"/>
            <person name="Kjaerbolling I."/>
            <person name="Vesth T."/>
            <person name="Frisvad J.C."/>
            <person name="Nybo J.L."/>
            <person name="Theobald S."/>
            <person name="Kildgaard S."/>
            <person name="Isbrandt T."/>
            <person name="Kuo A."/>
            <person name="Sato A."/>
            <person name="Lyhne E.K."/>
            <person name="Kogle M.E."/>
            <person name="Wiebenga A."/>
            <person name="Kun R.S."/>
            <person name="Lubbers R.J."/>
            <person name="Makela M.R."/>
            <person name="Barry K."/>
            <person name="Chovatia M."/>
            <person name="Clum A."/>
            <person name="Daum C."/>
            <person name="Haridas S."/>
            <person name="He G."/>
            <person name="LaButti K."/>
            <person name="Lipzen A."/>
            <person name="Mondo S."/>
            <person name="Riley R."/>
            <person name="Salamov A."/>
            <person name="Simmons B.A."/>
            <person name="Magnuson J.K."/>
            <person name="Henrissat B."/>
            <person name="Mortensen U.H."/>
            <person name="Larsen T.O."/>
            <person name="Devries R.P."/>
            <person name="Grigoriev I.V."/>
            <person name="Machida M."/>
            <person name="Baker S.E."/>
            <person name="Andersen M.R."/>
        </authorList>
    </citation>
    <scope>NUCLEOTIDE SEQUENCE [LARGE SCALE GENOMIC DNA]</scope>
    <source>
        <strain evidence="8">CBS 553.77</strain>
    </source>
</reference>
<dbReference type="SUPFAM" id="SSF51905">
    <property type="entry name" value="FAD/NAD(P)-binding domain"/>
    <property type="match status" value="1"/>
</dbReference>
<keyword evidence="2" id="KW-0285">Flavoprotein</keyword>
<dbReference type="InterPro" id="IPR002938">
    <property type="entry name" value="FAD-bd"/>
</dbReference>
<feature type="domain" description="FAD-binding" evidence="6">
    <location>
        <begin position="170"/>
        <end position="371"/>
    </location>
</feature>
<protein>
    <submittedName>
        <fullName evidence="7">Putative extracellular salicylate hydroxylase/monooxygenase</fullName>
    </submittedName>
</protein>
<organism evidence="7 8">
    <name type="scientific">Aspergillus coremiiformis</name>
    <dbReference type="NCBI Taxonomy" id="138285"/>
    <lineage>
        <taxon>Eukaryota</taxon>
        <taxon>Fungi</taxon>
        <taxon>Dikarya</taxon>
        <taxon>Ascomycota</taxon>
        <taxon>Pezizomycotina</taxon>
        <taxon>Eurotiomycetes</taxon>
        <taxon>Eurotiomycetidae</taxon>
        <taxon>Eurotiales</taxon>
        <taxon>Aspergillaceae</taxon>
        <taxon>Aspergillus</taxon>
        <taxon>Aspergillus subgen. Circumdati</taxon>
    </lineage>
</organism>
<keyword evidence="3" id="KW-0274">FAD</keyword>
<evidence type="ECO:0000256" key="4">
    <source>
        <dbReference type="ARBA" id="ARBA00023002"/>
    </source>
</evidence>
<dbReference type="OrthoDB" id="16820at2759"/>
<evidence type="ECO:0000313" key="8">
    <source>
        <dbReference type="Proteomes" id="UP000327118"/>
    </source>
</evidence>
<dbReference type="PANTHER" id="PTHR13789">
    <property type="entry name" value="MONOOXYGENASE"/>
    <property type="match status" value="1"/>
</dbReference>
<evidence type="ECO:0000313" key="7">
    <source>
        <dbReference type="EMBL" id="KAE8355475.1"/>
    </source>
</evidence>
<comment type="similarity">
    <text evidence="1">Belongs to the paxM FAD-dependent monooxygenase family.</text>
</comment>
<keyword evidence="4" id="KW-0560">Oxidoreductase</keyword>
<dbReference type="AlphaFoldDB" id="A0A5N6ZCY5"/>
<evidence type="ECO:0000256" key="5">
    <source>
        <dbReference type="ARBA" id="ARBA00023033"/>
    </source>
</evidence>
<keyword evidence="8" id="KW-1185">Reference proteome</keyword>